<name>A0AAN7A6I3_9PEZI</name>
<organism evidence="2 3">
    <name type="scientific">Triangularia setosa</name>
    <dbReference type="NCBI Taxonomy" id="2587417"/>
    <lineage>
        <taxon>Eukaryota</taxon>
        <taxon>Fungi</taxon>
        <taxon>Dikarya</taxon>
        <taxon>Ascomycota</taxon>
        <taxon>Pezizomycotina</taxon>
        <taxon>Sordariomycetes</taxon>
        <taxon>Sordariomycetidae</taxon>
        <taxon>Sordariales</taxon>
        <taxon>Podosporaceae</taxon>
        <taxon>Triangularia</taxon>
    </lineage>
</organism>
<comment type="caution">
    <text evidence="2">The sequence shown here is derived from an EMBL/GenBank/DDBJ whole genome shotgun (WGS) entry which is preliminary data.</text>
</comment>
<accession>A0AAN7A6I3</accession>
<proteinExistence type="predicted"/>
<evidence type="ECO:0000313" key="2">
    <source>
        <dbReference type="EMBL" id="KAK4174172.1"/>
    </source>
</evidence>
<evidence type="ECO:0000313" key="3">
    <source>
        <dbReference type="Proteomes" id="UP001302321"/>
    </source>
</evidence>
<dbReference type="AlphaFoldDB" id="A0AAN7A6I3"/>
<reference evidence="2" key="2">
    <citation type="submission" date="2023-05" db="EMBL/GenBank/DDBJ databases">
        <authorList>
            <consortium name="Lawrence Berkeley National Laboratory"/>
            <person name="Steindorff A."/>
            <person name="Hensen N."/>
            <person name="Bonometti L."/>
            <person name="Westerberg I."/>
            <person name="Brannstrom I.O."/>
            <person name="Guillou S."/>
            <person name="Cros-Aarteil S."/>
            <person name="Calhoun S."/>
            <person name="Haridas S."/>
            <person name="Kuo A."/>
            <person name="Mondo S."/>
            <person name="Pangilinan J."/>
            <person name="Riley R."/>
            <person name="Labutti K."/>
            <person name="Andreopoulos B."/>
            <person name="Lipzen A."/>
            <person name="Chen C."/>
            <person name="Yanf M."/>
            <person name="Daum C."/>
            <person name="Ng V."/>
            <person name="Clum A."/>
            <person name="Ohm R."/>
            <person name="Martin F."/>
            <person name="Silar P."/>
            <person name="Natvig D."/>
            <person name="Lalanne C."/>
            <person name="Gautier V."/>
            <person name="Ament-Velasquez S.L."/>
            <person name="Kruys A."/>
            <person name="Hutchinson M.I."/>
            <person name="Powell A.J."/>
            <person name="Barry K."/>
            <person name="Miller A.N."/>
            <person name="Grigoriev I.V."/>
            <person name="Debuchy R."/>
            <person name="Gladieux P."/>
            <person name="Thoren M.H."/>
            <person name="Johannesson H."/>
        </authorList>
    </citation>
    <scope>NUCLEOTIDE SEQUENCE</scope>
    <source>
        <strain evidence="2">CBS 892.96</strain>
    </source>
</reference>
<keyword evidence="3" id="KW-1185">Reference proteome</keyword>
<feature type="compositionally biased region" description="Basic and acidic residues" evidence="1">
    <location>
        <begin position="110"/>
        <end position="119"/>
    </location>
</feature>
<sequence length="183" mass="19752">MPANPDSVSNQGEFHSKVPRSRLMDTHGHQLTQHISHEAVPEFHAKTYPPGSAPKESTFYPNPIHAIPGQAMNPDLDPSLRTRALDIPGADSKEIYNESGAGSRPLEGQTAREIRESGRKKDRSGIAARGGIDTTGDRSIEESMKDRGMGLPEDKERKVLEKGISAMERGATTAEEIGSGGRG</sequence>
<dbReference type="EMBL" id="MU866297">
    <property type="protein sequence ID" value="KAK4174172.1"/>
    <property type="molecule type" value="Genomic_DNA"/>
</dbReference>
<feature type="region of interest" description="Disordered" evidence="1">
    <location>
        <begin position="91"/>
        <end position="155"/>
    </location>
</feature>
<protein>
    <submittedName>
        <fullName evidence="2">Uncharacterized protein</fullName>
    </submittedName>
</protein>
<evidence type="ECO:0000256" key="1">
    <source>
        <dbReference type="SAM" id="MobiDB-lite"/>
    </source>
</evidence>
<dbReference type="Proteomes" id="UP001302321">
    <property type="component" value="Unassembled WGS sequence"/>
</dbReference>
<reference evidence="2" key="1">
    <citation type="journal article" date="2023" name="Mol. Phylogenet. Evol.">
        <title>Genome-scale phylogeny and comparative genomics of the fungal order Sordariales.</title>
        <authorList>
            <person name="Hensen N."/>
            <person name="Bonometti L."/>
            <person name="Westerberg I."/>
            <person name="Brannstrom I.O."/>
            <person name="Guillou S."/>
            <person name="Cros-Aarteil S."/>
            <person name="Calhoun S."/>
            <person name="Haridas S."/>
            <person name="Kuo A."/>
            <person name="Mondo S."/>
            <person name="Pangilinan J."/>
            <person name="Riley R."/>
            <person name="LaButti K."/>
            <person name="Andreopoulos B."/>
            <person name="Lipzen A."/>
            <person name="Chen C."/>
            <person name="Yan M."/>
            <person name="Daum C."/>
            <person name="Ng V."/>
            <person name="Clum A."/>
            <person name="Steindorff A."/>
            <person name="Ohm R.A."/>
            <person name="Martin F."/>
            <person name="Silar P."/>
            <person name="Natvig D.O."/>
            <person name="Lalanne C."/>
            <person name="Gautier V."/>
            <person name="Ament-Velasquez S.L."/>
            <person name="Kruys A."/>
            <person name="Hutchinson M.I."/>
            <person name="Powell A.J."/>
            <person name="Barry K."/>
            <person name="Miller A.N."/>
            <person name="Grigoriev I.V."/>
            <person name="Debuchy R."/>
            <person name="Gladieux P."/>
            <person name="Hiltunen Thoren M."/>
            <person name="Johannesson H."/>
        </authorList>
    </citation>
    <scope>NUCLEOTIDE SEQUENCE</scope>
    <source>
        <strain evidence="2">CBS 892.96</strain>
    </source>
</reference>
<feature type="compositionally biased region" description="Polar residues" evidence="1">
    <location>
        <begin position="1"/>
        <end position="13"/>
    </location>
</feature>
<gene>
    <name evidence="2" type="ORF">QBC36DRAFT_389191</name>
</gene>
<feature type="compositionally biased region" description="Basic and acidic residues" evidence="1">
    <location>
        <begin position="35"/>
        <end position="45"/>
    </location>
</feature>
<feature type="region of interest" description="Disordered" evidence="1">
    <location>
        <begin position="1"/>
        <end position="63"/>
    </location>
</feature>
<feature type="compositionally biased region" description="Basic and acidic residues" evidence="1">
    <location>
        <begin position="135"/>
        <end position="155"/>
    </location>
</feature>